<dbReference type="GO" id="GO:0006412">
    <property type="term" value="P:translation"/>
    <property type="evidence" value="ECO:0007669"/>
    <property type="project" value="InterPro"/>
</dbReference>
<gene>
    <name evidence="4" type="ORF">B2A_07246</name>
</gene>
<protein>
    <submittedName>
        <fullName evidence="4">Ribosomal protein L16</fullName>
    </submittedName>
</protein>
<dbReference type="InterPro" id="IPR020798">
    <property type="entry name" value="Ribosomal_uL16_CS"/>
</dbReference>
<dbReference type="FunFam" id="3.90.1170.10:FF:000001">
    <property type="entry name" value="50S ribosomal protein L16"/>
    <property type="match status" value="1"/>
</dbReference>
<organism evidence="4">
    <name type="scientific">mine drainage metagenome</name>
    <dbReference type="NCBI Taxonomy" id="410659"/>
    <lineage>
        <taxon>unclassified sequences</taxon>
        <taxon>metagenomes</taxon>
        <taxon>ecological metagenomes</taxon>
    </lineage>
</organism>
<sequence length="149" mass="16926">MLQPKRTKYRKMFKGRNEGLSYSANVVSFGEYGLKATTHGHLTSRQIEAARRSISRHVKRGGKLWIRVFPDKPITRKPIEVRMGAGKGSVEFWVAPVQPGRMLYEIEGVDELPRARRFALPPRSCRCRPHLSPGRCCDEYQGSAQSVGR</sequence>
<dbReference type="CDD" id="cd01433">
    <property type="entry name" value="Ribosomal_L16_L10e"/>
    <property type="match status" value="1"/>
</dbReference>
<dbReference type="PROSITE" id="PS00701">
    <property type="entry name" value="RIBOSOMAL_L16_2"/>
    <property type="match status" value="1"/>
</dbReference>
<keyword evidence="2 4" id="KW-0689">Ribosomal protein</keyword>
<dbReference type="PRINTS" id="PR00060">
    <property type="entry name" value="RIBOSOMALL16"/>
</dbReference>
<proteinExistence type="inferred from homology"/>
<dbReference type="PROSITE" id="PS00586">
    <property type="entry name" value="RIBOSOMAL_L16_1"/>
    <property type="match status" value="1"/>
</dbReference>
<dbReference type="Pfam" id="PF00252">
    <property type="entry name" value="Ribosomal_L16"/>
    <property type="match status" value="1"/>
</dbReference>
<dbReference type="InterPro" id="IPR047873">
    <property type="entry name" value="Ribosomal_uL16"/>
</dbReference>
<dbReference type="InterPro" id="IPR036920">
    <property type="entry name" value="Ribosomal_uL16_sf"/>
</dbReference>
<evidence type="ECO:0000256" key="2">
    <source>
        <dbReference type="ARBA" id="ARBA00022980"/>
    </source>
</evidence>
<dbReference type="GO" id="GO:0019843">
    <property type="term" value="F:rRNA binding"/>
    <property type="evidence" value="ECO:0007669"/>
    <property type="project" value="InterPro"/>
</dbReference>
<dbReference type="InterPro" id="IPR016180">
    <property type="entry name" value="Ribosomal_uL16_dom"/>
</dbReference>
<dbReference type="GO" id="GO:0003735">
    <property type="term" value="F:structural constituent of ribosome"/>
    <property type="evidence" value="ECO:0007669"/>
    <property type="project" value="InterPro"/>
</dbReference>
<dbReference type="PANTHER" id="PTHR12220">
    <property type="entry name" value="50S/60S RIBOSOMAL PROTEIN L16"/>
    <property type="match status" value="1"/>
</dbReference>
<evidence type="ECO:0000313" key="4">
    <source>
        <dbReference type="EMBL" id="EQD50625.1"/>
    </source>
</evidence>
<reference evidence="4" key="2">
    <citation type="journal article" date="2014" name="ISME J.">
        <title>Microbial stratification in low pH oxic and suboxic macroscopic growths along an acid mine drainage.</title>
        <authorList>
            <person name="Mendez-Garcia C."/>
            <person name="Mesa V."/>
            <person name="Sprenger R.R."/>
            <person name="Richter M."/>
            <person name="Diez M.S."/>
            <person name="Solano J."/>
            <person name="Bargiela R."/>
            <person name="Golyshina O.V."/>
            <person name="Manteca A."/>
            <person name="Ramos J.L."/>
            <person name="Gallego J.R."/>
            <person name="Llorente I."/>
            <person name="Martins Dos Santos V.A."/>
            <person name="Jensen O.N."/>
            <person name="Pelaez A.I."/>
            <person name="Sanchez J."/>
            <person name="Ferrer M."/>
        </authorList>
    </citation>
    <scope>NUCLEOTIDE SEQUENCE</scope>
</reference>
<dbReference type="InterPro" id="IPR000114">
    <property type="entry name" value="Ribosomal_uL16_bact-type"/>
</dbReference>
<accession>T1B8W3</accession>
<name>T1B8W3_9ZZZZ</name>
<dbReference type="NCBIfam" id="TIGR01164">
    <property type="entry name" value="rplP_bact"/>
    <property type="match status" value="1"/>
</dbReference>
<keyword evidence="3" id="KW-0687">Ribonucleoprotein</keyword>
<dbReference type="Gene3D" id="3.90.1170.10">
    <property type="entry name" value="Ribosomal protein L10e/L16"/>
    <property type="match status" value="1"/>
</dbReference>
<dbReference type="PANTHER" id="PTHR12220:SF13">
    <property type="entry name" value="LARGE RIBOSOMAL SUBUNIT PROTEIN UL16M"/>
    <property type="match status" value="1"/>
</dbReference>
<dbReference type="HAMAP" id="MF_01342">
    <property type="entry name" value="Ribosomal_uL16"/>
    <property type="match status" value="1"/>
</dbReference>
<dbReference type="AlphaFoldDB" id="T1B8W3"/>
<comment type="caution">
    <text evidence="4">The sequence shown here is derived from an EMBL/GenBank/DDBJ whole genome shotgun (WGS) entry which is preliminary data.</text>
</comment>
<dbReference type="SUPFAM" id="SSF54686">
    <property type="entry name" value="Ribosomal protein L16p/L10e"/>
    <property type="match status" value="1"/>
</dbReference>
<comment type="similarity">
    <text evidence="1">Belongs to the universal ribosomal protein uL16 family.</text>
</comment>
<dbReference type="EMBL" id="AUZZ01005179">
    <property type="protein sequence ID" value="EQD50625.1"/>
    <property type="molecule type" value="Genomic_DNA"/>
</dbReference>
<reference evidence="4" key="1">
    <citation type="submission" date="2013-08" db="EMBL/GenBank/DDBJ databases">
        <authorList>
            <person name="Mendez C."/>
            <person name="Richter M."/>
            <person name="Ferrer M."/>
            <person name="Sanchez J."/>
        </authorList>
    </citation>
    <scope>NUCLEOTIDE SEQUENCE</scope>
</reference>
<evidence type="ECO:0000256" key="1">
    <source>
        <dbReference type="ARBA" id="ARBA00008931"/>
    </source>
</evidence>
<evidence type="ECO:0000256" key="3">
    <source>
        <dbReference type="ARBA" id="ARBA00023274"/>
    </source>
</evidence>
<dbReference type="GO" id="GO:0022625">
    <property type="term" value="C:cytosolic large ribosomal subunit"/>
    <property type="evidence" value="ECO:0007669"/>
    <property type="project" value="TreeGrafter"/>
</dbReference>